<dbReference type="STRING" id="869212.Turpa_0507"/>
<dbReference type="EMBL" id="CP002959">
    <property type="protein sequence ID" value="AFM11161.1"/>
    <property type="molecule type" value="Genomic_DNA"/>
</dbReference>
<dbReference type="KEGG" id="tpx:Turpa_0507"/>
<gene>
    <name evidence="1" type="ordered locus">Turpa_0507</name>
</gene>
<evidence type="ECO:0000313" key="1">
    <source>
        <dbReference type="EMBL" id="AFM11161.1"/>
    </source>
</evidence>
<dbReference type="InterPro" id="IPR016186">
    <property type="entry name" value="C-type_lectin-like/link_sf"/>
</dbReference>
<keyword evidence="2" id="KW-1185">Reference proteome</keyword>
<reference evidence="1 2" key="1">
    <citation type="submission" date="2012-06" db="EMBL/GenBank/DDBJ databases">
        <title>The complete chromosome of genome of Turneriella parva DSM 21527.</title>
        <authorList>
            <consortium name="US DOE Joint Genome Institute (JGI-PGF)"/>
            <person name="Lucas S."/>
            <person name="Han J."/>
            <person name="Lapidus A."/>
            <person name="Bruce D."/>
            <person name="Goodwin L."/>
            <person name="Pitluck S."/>
            <person name="Peters L."/>
            <person name="Kyrpides N."/>
            <person name="Mavromatis K."/>
            <person name="Ivanova N."/>
            <person name="Mikhailova N."/>
            <person name="Chertkov O."/>
            <person name="Detter J.C."/>
            <person name="Tapia R."/>
            <person name="Han C."/>
            <person name="Land M."/>
            <person name="Hauser L."/>
            <person name="Markowitz V."/>
            <person name="Cheng J.-F."/>
            <person name="Hugenholtz P."/>
            <person name="Woyke T."/>
            <person name="Wu D."/>
            <person name="Gronow S."/>
            <person name="Wellnitz S."/>
            <person name="Brambilla E."/>
            <person name="Klenk H.-P."/>
            <person name="Eisen J.A."/>
        </authorList>
    </citation>
    <scope>NUCLEOTIDE SEQUENCE [LARGE SCALE GENOMIC DNA]</scope>
    <source>
        <strain evidence="2">ATCC BAA-1111 / DSM 21527 / NCTC 11395 / H</strain>
    </source>
</reference>
<dbReference type="Gene3D" id="3.10.100.10">
    <property type="entry name" value="Mannose-Binding Protein A, subunit A"/>
    <property type="match status" value="1"/>
</dbReference>
<dbReference type="RefSeq" id="WP_014801681.1">
    <property type="nucleotide sequence ID" value="NC_018020.1"/>
</dbReference>
<dbReference type="HOGENOM" id="CLU_1255507_0_0_12"/>
<accession>I4B1K4</accession>
<organism evidence="1 2">
    <name type="scientific">Turneriella parva (strain ATCC BAA-1111 / DSM 21527 / NCTC 11395 / H)</name>
    <name type="common">Leptospira parva</name>
    <dbReference type="NCBI Taxonomy" id="869212"/>
    <lineage>
        <taxon>Bacteria</taxon>
        <taxon>Pseudomonadati</taxon>
        <taxon>Spirochaetota</taxon>
        <taxon>Spirochaetia</taxon>
        <taxon>Leptospirales</taxon>
        <taxon>Leptospiraceae</taxon>
        <taxon>Turneriella</taxon>
    </lineage>
</organism>
<dbReference type="AlphaFoldDB" id="I4B1K4"/>
<proteinExistence type="predicted"/>
<protein>
    <submittedName>
        <fullName evidence="1">Uncharacterized protein</fullName>
    </submittedName>
</protein>
<dbReference type="Proteomes" id="UP000006048">
    <property type="component" value="Chromosome"/>
</dbReference>
<evidence type="ECO:0000313" key="2">
    <source>
        <dbReference type="Proteomes" id="UP000006048"/>
    </source>
</evidence>
<name>I4B1K4_TURPD</name>
<sequence>MKRYAKILLLGLAVTHCSNIGFVEKAKAVANNSFGIEVFAFGGSLANGSFLSAGNGSLNPVCLAGGIATANCACQAEATSRQFTGTFRAWISISSGAGAVDAICNIQGIEATGCSAETTLGPFIARKSSGYALLATDYAELSSSGFRVNLEDVGRPVFTGTRIDGRASGADCTGFTSTGGAATFGNSGLSGVGFTSVTSSDTCGAVSGSGGTILCMRQPK</sequence>